<sequence>MAAAKILKRKRFQALNPLSSAEPQKKTHQKIEEDEEYDDTHCEECGSGDNANELLLCDECDLGFHLYCLRPILVSVPKDSWYCAACTQDKKIKKFPLVQTKIVDFFRIQRSSDLTQKPCKDIRKRRKSLVMSKKKRKLLAFNPTEDPERRLGQMASLATALTTTGTKFSNYLTYVDGLAPRSANNPTLEDGGMQLNTVLIGASLHPRLDRISHPLNQLRIYLLSSPDCREGRKKQNLKCVRFNVNGECRVLLIANRDIKKGERLYYDYNGLEQEYPTEHFV</sequence>
<reference evidence="9 10" key="1">
    <citation type="journal article" date="2018" name="Science">
        <title>The opium poppy genome and morphinan production.</title>
        <authorList>
            <person name="Guo L."/>
            <person name="Winzer T."/>
            <person name="Yang X."/>
            <person name="Li Y."/>
            <person name="Ning Z."/>
            <person name="He Z."/>
            <person name="Teodor R."/>
            <person name="Lu Y."/>
            <person name="Bowser T.A."/>
            <person name="Graham I.A."/>
            <person name="Ye K."/>
        </authorList>
    </citation>
    <scope>NUCLEOTIDE SEQUENCE [LARGE SCALE GENOMIC DNA]</scope>
    <source>
        <strain evidence="10">cv. HN1</strain>
        <tissue evidence="9">Leaves</tissue>
    </source>
</reference>
<dbReference type="InterPro" id="IPR053114">
    <property type="entry name" value="ATXR5/ATXR6"/>
</dbReference>
<keyword evidence="3" id="KW-0862">Zinc</keyword>
<evidence type="ECO:0000256" key="5">
    <source>
        <dbReference type="PROSITE-ProRule" id="PRU00146"/>
    </source>
</evidence>
<dbReference type="Pfam" id="PF00628">
    <property type="entry name" value="PHD"/>
    <property type="match status" value="1"/>
</dbReference>
<feature type="domain" description="SET" evidence="8">
    <location>
        <begin position="52"/>
        <end position="269"/>
    </location>
</feature>
<dbReference type="InterPro" id="IPR046341">
    <property type="entry name" value="SET_dom_sf"/>
</dbReference>
<evidence type="ECO:0000313" key="10">
    <source>
        <dbReference type="Proteomes" id="UP000316621"/>
    </source>
</evidence>
<dbReference type="EMBL" id="CM010717">
    <property type="protein sequence ID" value="RZC56486.1"/>
    <property type="molecule type" value="Genomic_DNA"/>
</dbReference>
<dbReference type="AlphaFoldDB" id="A0A4Y7J7N7"/>
<dbReference type="STRING" id="3469.A0A4Y7J7N7"/>
<keyword evidence="2 5" id="KW-0863">Zinc-finger</keyword>
<dbReference type="SMART" id="SM00249">
    <property type="entry name" value="PHD"/>
    <property type="match status" value="1"/>
</dbReference>
<evidence type="ECO:0000313" key="9">
    <source>
        <dbReference type="EMBL" id="RZC56486.1"/>
    </source>
</evidence>
<dbReference type="InterPro" id="IPR019787">
    <property type="entry name" value="Znf_PHD-finger"/>
</dbReference>
<feature type="region of interest" description="Disordered" evidence="6">
    <location>
        <begin position="14"/>
        <end position="33"/>
    </location>
</feature>
<gene>
    <name evidence="9" type="ORF">C5167_015338</name>
</gene>
<proteinExistence type="predicted"/>
<evidence type="ECO:0000256" key="1">
    <source>
        <dbReference type="ARBA" id="ARBA00022723"/>
    </source>
</evidence>
<dbReference type="OMA" id="FFRIRRT"/>
<evidence type="ECO:0000259" key="8">
    <source>
        <dbReference type="PROSITE" id="PS50280"/>
    </source>
</evidence>
<evidence type="ECO:0000256" key="2">
    <source>
        <dbReference type="ARBA" id="ARBA00022771"/>
    </source>
</evidence>
<feature type="domain" description="PHD-type" evidence="7">
    <location>
        <begin position="39"/>
        <end position="89"/>
    </location>
</feature>
<keyword evidence="10" id="KW-1185">Reference proteome</keyword>
<protein>
    <recommendedName>
        <fullName evidence="11">PHD-type domain-containing protein</fullName>
    </recommendedName>
</protein>
<keyword evidence="4" id="KW-0156">Chromatin regulator</keyword>
<keyword evidence="1" id="KW-0479">Metal-binding</keyword>
<dbReference type="PANTHER" id="PTHR48442:SF1">
    <property type="entry name" value="SET DOMAIN-CONTAINING PROTEIN"/>
    <property type="match status" value="1"/>
</dbReference>
<name>A0A4Y7J7N7_PAPSO</name>
<dbReference type="GO" id="GO:0006325">
    <property type="term" value="P:chromatin organization"/>
    <property type="evidence" value="ECO:0007669"/>
    <property type="project" value="UniProtKB-KW"/>
</dbReference>
<evidence type="ECO:0000259" key="7">
    <source>
        <dbReference type="PROSITE" id="PS50016"/>
    </source>
</evidence>
<evidence type="ECO:0000256" key="3">
    <source>
        <dbReference type="ARBA" id="ARBA00022833"/>
    </source>
</evidence>
<dbReference type="InterPro" id="IPR001965">
    <property type="entry name" value="Znf_PHD"/>
</dbReference>
<dbReference type="Proteomes" id="UP000316621">
    <property type="component" value="Chromosome 3"/>
</dbReference>
<evidence type="ECO:0000256" key="4">
    <source>
        <dbReference type="ARBA" id="ARBA00022853"/>
    </source>
</evidence>
<dbReference type="GO" id="GO:0008270">
    <property type="term" value="F:zinc ion binding"/>
    <property type="evidence" value="ECO:0007669"/>
    <property type="project" value="UniProtKB-KW"/>
</dbReference>
<dbReference type="PROSITE" id="PS50280">
    <property type="entry name" value="SET"/>
    <property type="match status" value="1"/>
</dbReference>
<organism evidence="9 10">
    <name type="scientific">Papaver somniferum</name>
    <name type="common">Opium poppy</name>
    <dbReference type="NCBI Taxonomy" id="3469"/>
    <lineage>
        <taxon>Eukaryota</taxon>
        <taxon>Viridiplantae</taxon>
        <taxon>Streptophyta</taxon>
        <taxon>Embryophyta</taxon>
        <taxon>Tracheophyta</taxon>
        <taxon>Spermatophyta</taxon>
        <taxon>Magnoliopsida</taxon>
        <taxon>Ranunculales</taxon>
        <taxon>Papaveraceae</taxon>
        <taxon>Papaveroideae</taxon>
        <taxon>Papaver</taxon>
    </lineage>
</organism>
<dbReference type="PROSITE" id="PS01359">
    <property type="entry name" value="ZF_PHD_1"/>
    <property type="match status" value="1"/>
</dbReference>
<dbReference type="Gramene" id="RZC56486">
    <property type="protein sequence ID" value="RZC56486"/>
    <property type="gene ID" value="C5167_015338"/>
</dbReference>
<evidence type="ECO:0008006" key="11">
    <source>
        <dbReference type="Google" id="ProtNLM"/>
    </source>
</evidence>
<accession>A0A4Y7J7N7</accession>
<dbReference type="Gene3D" id="2.30.30.1150">
    <property type="match status" value="1"/>
</dbReference>
<dbReference type="SUPFAM" id="SSF57903">
    <property type="entry name" value="FYVE/PHD zinc finger"/>
    <property type="match status" value="1"/>
</dbReference>
<evidence type="ECO:0000256" key="6">
    <source>
        <dbReference type="SAM" id="MobiDB-lite"/>
    </source>
</evidence>
<dbReference type="InterPro" id="IPR011011">
    <property type="entry name" value="Znf_FYVE_PHD"/>
</dbReference>
<dbReference type="InterPro" id="IPR019786">
    <property type="entry name" value="Zinc_finger_PHD-type_CS"/>
</dbReference>
<dbReference type="SUPFAM" id="SSF82199">
    <property type="entry name" value="SET domain"/>
    <property type="match status" value="1"/>
</dbReference>
<dbReference type="InterPro" id="IPR001214">
    <property type="entry name" value="SET_dom"/>
</dbReference>
<dbReference type="PANTHER" id="PTHR48442">
    <property type="entry name" value="SET DOMAIN-CONTAINING PROTEIN"/>
    <property type="match status" value="1"/>
</dbReference>
<dbReference type="Gene3D" id="2.170.270.10">
    <property type="entry name" value="SET domain"/>
    <property type="match status" value="2"/>
</dbReference>
<dbReference type="PROSITE" id="PS50016">
    <property type="entry name" value="ZF_PHD_2"/>
    <property type="match status" value="1"/>
</dbReference>